<feature type="transmembrane region" description="Helical" evidence="7">
    <location>
        <begin position="60"/>
        <end position="84"/>
    </location>
</feature>
<keyword evidence="4 7" id="KW-0812">Transmembrane</keyword>
<sequence>MSIQYILEIVGTFAFAISGALSVKDQQHQDWFGASFTAFLCSIGGGTMRDVLLGSYPLVWISDITILYAILAGIITTFIFYKYLIGLRRTLFLFDTCGIALFTIVGTEKALHLGVRPEIAAIMGVFTAIMGGVVRDMMNNEIPIIYRKEVYATACLAGAVCYLVLDKVGAERNTAFISASLVIIVIRILAVRNQWTVPKFFRS</sequence>
<protein>
    <submittedName>
        <fullName evidence="9">Uncharacterized membrane protein YeiH</fullName>
    </submittedName>
</protein>
<feature type="domain" description="Glycine transporter" evidence="8">
    <location>
        <begin position="93"/>
        <end position="166"/>
    </location>
</feature>
<comment type="subcellular location">
    <subcellularLocation>
        <location evidence="1">Cell membrane</location>
        <topology evidence="1">Multi-pass membrane protein</topology>
    </subcellularLocation>
</comment>
<dbReference type="RefSeq" id="WP_090335154.1">
    <property type="nucleotide sequence ID" value="NZ_FNXY01000003.1"/>
</dbReference>
<keyword evidence="5 7" id="KW-1133">Transmembrane helix</keyword>
<feature type="transmembrane region" description="Helical" evidence="7">
    <location>
        <begin position="175"/>
        <end position="195"/>
    </location>
</feature>
<evidence type="ECO:0000259" key="8">
    <source>
        <dbReference type="Pfam" id="PF03458"/>
    </source>
</evidence>
<evidence type="ECO:0000256" key="4">
    <source>
        <dbReference type="ARBA" id="ARBA00022692"/>
    </source>
</evidence>
<gene>
    <name evidence="9" type="ORF">SAMN04487995_2154</name>
</gene>
<feature type="domain" description="Glycine transporter" evidence="8">
    <location>
        <begin position="6"/>
        <end position="81"/>
    </location>
</feature>
<feature type="transmembrane region" description="Helical" evidence="7">
    <location>
        <begin position="6"/>
        <end position="23"/>
    </location>
</feature>
<dbReference type="PANTHER" id="PTHR30506:SF3">
    <property type="entry name" value="UPF0126 INNER MEMBRANE PROTEIN YADS-RELATED"/>
    <property type="match status" value="1"/>
</dbReference>
<name>A0A1H6TMZ9_9BACT</name>
<feature type="transmembrane region" description="Helical" evidence="7">
    <location>
        <begin position="150"/>
        <end position="169"/>
    </location>
</feature>
<dbReference type="EMBL" id="FNXY01000003">
    <property type="protein sequence ID" value="SEI77595.1"/>
    <property type="molecule type" value="Genomic_DNA"/>
</dbReference>
<organism evidence="9 10">
    <name type="scientific">Dyadobacter koreensis</name>
    <dbReference type="NCBI Taxonomy" id="408657"/>
    <lineage>
        <taxon>Bacteria</taxon>
        <taxon>Pseudomonadati</taxon>
        <taxon>Bacteroidota</taxon>
        <taxon>Cytophagia</taxon>
        <taxon>Cytophagales</taxon>
        <taxon>Spirosomataceae</taxon>
        <taxon>Dyadobacter</taxon>
    </lineage>
</organism>
<dbReference type="PANTHER" id="PTHR30506">
    <property type="entry name" value="INNER MEMBRANE PROTEIN"/>
    <property type="match status" value="1"/>
</dbReference>
<dbReference type="AlphaFoldDB" id="A0A1H6TMZ9"/>
<evidence type="ECO:0000256" key="5">
    <source>
        <dbReference type="ARBA" id="ARBA00022989"/>
    </source>
</evidence>
<evidence type="ECO:0000256" key="6">
    <source>
        <dbReference type="ARBA" id="ARBA00023136"/>
    </source>
</evidence>
<evidence type="ECO:0000256" key="7">
    <source>
        <dbReference type="SAM" id="Phobius"/>
    </source>
</evidence>
<evidence type="ECO:0000256" key="1">
    <source>
        <dbReference type="ARBA" id="ARBA00004651"/>
    </source>
</evidence>
<dbReference type="InterPro" id="IPR005115">
    <property type="entry name" value="Gly_transporter"/>
</dbReference>
<accession>A0A1H6TMZ9</accession>
<dbReference type="Proteomes" id="UP000199532">
    <property type="component" value="Unassembled WGS sequence"/>
</dbReference>
<keyword evidence="3" id="KW-1003">Cell membrane</keyword>
<dbReference type="GO" id="GO:0005886">
    <property type="term" value="C:plasma membrane"/>
    <property type="evidence" value="ECO:0007669"/>
    <property type="project" value="UniProtKB-SubCell"/>
</dbReference>
<evidence type="ECO:0000313" key="9">
    <source>
        <dbReference type="EMBL" id="SEI77595.1"/>
    </source>
</evidence>
<proteinExistence type="inferred from homology"/>
<reference evidence="9 10" key="1">
    <citation type="submission" date="2016-10" db="EMBL/GenBank/DDBJ databases">
        <authorList>
            <person name="de Groot N.N."/>
        </authorList>
    </citation>
    <scope>NUCLEOTIDE SEQUENCE [LARGE SCALE GENOMIC DNA]</scope>
    <source>
        <strain evidence="9 10">DSM 19938</strain>
    </source>
</reference>
<feature type="transmembrane region" description="Helical" evidence="7">
    <location>
        <begin position="30"/>
        <end position="48"/>
    </location>
</feature>
<feature type="transmembrane region" description="Helical" evidence="7">
    <location>
        <begin position="119"/>
        <end position="138"/>
    </location>
</feature>
<comment type="similarity">
    <text evidence="2">Belongs to the UPF0126 family.</text>
</comment>
<evidence type="ECO:0000256" key="3">
    <source>
        <dbReference type="ARBA" id="ARBA00022475"/>
    </source>
</evidence>
<dbReference type="OrthoDB" id="9791874at2"/>
<feature type="transmembrane region" description="Helical" evidence="7">
    <location>
        <begin position="91"/>
        <end position="107"/>
    </location>
</feature>
<dbReference type="STRING" id="408657.SAMN04487995_2154"/>
<dbReference type="Pfam" id="PF03458">
    <property type="entry name" value="Gly_transporter"/>
    <property type="match status" value="2"/>
</dbReference>
<evidence type="ECO:0000256" key="2">
    <source>
        <dbReference type="ARBA" id="ARBA00008193"/>
    </source>
</evidence>
<keyword evidence="6 7" id="KW-0472">Membrane</keyword>
<keyword evidence="10" id="KW-1185">Reference proteome</keyword>
<evidence type="ECO:0000313" key="10">
    <source>
        <dbReference type="Proteomes" id="UP000199532"/>
    </source>
</evidence>